<keyword evidence="4" id="KW-1185">Reference proteome</keyword>
<gene>
    <name evidence="3" type="ORF">GMJLKIPL_6296</name>
</gene>
<evidence type="ECO:0000313" key="4">
    <source>
        <dbReference type="Proteomes" id="UP001055153"/>
    </source>
</evidence>
<dbReference type="InterPro" id="IPR008807">
    <property type="entry name" value="ROS_MUCR"/>
</dbReference>
<dbReference type="Gene3D" id="1.10.10.1550">
    <property type="entry name" value="ROS/MUCR transcriptional regulator protein"/>
    <property type="match status" value="1"/>
</dbReference>
<sequence length="188" mass="20133">MLDYAVDLMIVPTQNEVSSQDQQMTDPTSGTSVELAADIVSAYVSNNNVRAADLPDLLRSVHDALGNLLNPPPPAATETPKATAVQIKKSITPDALISFVDGRPYKSLKRHLSSQGLTPNDYRAKFGLPPTYPMVAESYSAARSELAKNLGLGQIRRERDAAKPVVPDSAVKEPAKRGRKPKAAAAAE</sequence>
<evidence type="ECO:0000256" key="1">
    <source>
        <dbReference type="ARBA" id="ARBA00007031"/>
    </source>
</evidence>
<dbReference type="EMBL" id="BPQQ01000113">
    <property type="protein sequence ID" value="GJE04335.1"/>
    <property type="molecule type" value="Genomic_DNA"/>
</dbReference>
<proteinExistence type="inferred from homology"/>
<reference evidence="3" key="2">
    <citation type="submission" date="2021-08" db="EMBL/GenBank/DDBJ databases">
        <authorList>
            <person name="Tani A."/>
            <person name="Ola A."/>
            <person name="Ogura Y."/>
            <person name="Katsura K."/>
            <person name="Hayashi T."/>
        </authorList>
    </citation>
    <scope>NUCLEOTIDE SEQUENCE</scope>
    <source>
        <strain evidence="3">DSM 17168</strain>
    </source>
</reference>
<feature type="region of interest" description="Disordered" evidence="2">
    <location>
        <begin position="152"/>
        <end position="188"/>
    </location>
</feature>
<reference evidence="3" key="1">
    <citation type="journal article" date="2021" name="Front. Microbiol.">
        <title>Comprehensive Comparative Genomics and Phenotyping of Methylobacterium Species.</title>
        <authorList>
            <person name="Alessa O."/>
            <person name="Ogura Y."/>
            <person name="Fujitani Y."/>
            <person name="Takami H."/>
            <person name="Hayashi T."/>
            <person name="Sahin N."/>
            <person name="Tani A."/>
        </authorList>
    </citation>
    <scope>NUCLEOTIDE SEQUENCE</scope>
    <source>
        <strain evidence="3">DSM 17168</strain>
    </source>
</reference>
<dbReference type="InterPro" id="IPR041920">
    <property type="entry name" value="ROS/MUCR_sf"/>
</dbReference>
<organism evidence="3 4">
    <name type="scientific">Methylobacterium isbiliense</name>
    <dbReference type="NCBI Taxonomy" id="315478"/>
    <lineage>
        <taxon>Bacteria</taxon>
        <taxon>Pseudomonadati</taxon>
        <taxon>Pseudomonadota</taxon>
        <taxon>Alphaproteobacteria</taxon>
        <taxon>Hyphomicrobiales</taxon>
        <taxon>Methylobacteriaceae</taxon>
        <taxon>Methylobacterium</taxon>
    </lineage>
</organism>
<evidence type="ECO:0008006" key="5">
    <source>
        <dbReference type="Google" id="ProtNLM"/>
    </source>
</evidence>
<dbReference type="Pfam" id="PF05443">
    <property type="entry name" value="ROS_MUCR"/>
    <property type="match status" value="1"/>
</dbReference>
<evidence type="ECO:0000313" key="3">
    <source>
        <dbReference type="EMBL" id="GJE04335.1"/>
    </source>
</evidence>
<name>A0ABQ4SMG1_9HYPH</name>
<comment type="caution">
    <text evidence="3">The sequence shown here is derived from an EMBL/GenBank/DDBJ whole genome shotgun (WGS) entry which is preliminary data.</text>
</comment>
<comment type="similarity">
    <text evidence="1">Belongs to the ros/MucR family.</text>
</comment>
<evidence type="ECO:0000256" key="2">
    <source>
        <dbReference type="SAM" id="MobiDB-lite"/>
    </source>
</evidence>
<protein>
    <recommendedName>
        <fullName evidence="5">Transcriptional regulatory protein ros</fullName>
    </recommendedName>
</protein>
<accession>A0ABQ4SMG1</accession>
<dbReference type="Proteomes" id="UP001055153">
    <property type="component" value="Unassembled WGS sequence"/>
</dbReference>